<keyword evidence="6" id="KW-0732">Signal</keyword>
<dbReference type="PROSITE" id="PS00170">
    <property type="entry name" value="CSA_PPIASE_1"/>
    <property type="match status" value="1"/>
</dbReference>
<reference evidence="8" key="1">
    <citation type="submission" date="2024-07" db="EMBL/GenBank/DDBJ databases">
        <title>Complete genome sequence of Prevotella sp. YM-2024 GTC17253.</title>
        <authorList>
            <person name="Hayashi M."/>
            <person name="Muto Y."/>
            <person name="Tanaka K."/>
            <person name="Niwa H."/>
        </authorList>
    </citation>
    <scope>NUCLEOTIDE SEQUENCE</scope>
    <source>
        <strain evidence="8">GTC17253</strain>
    </source>
</reference>
<dbReference type="EMBL" id="AP035785">
    <property type="protein sequence ID" value="BFO71136.1"/>
    <property type="molecule type" value="Genomic_DNA"/>
</dbReference>
<gene>
    <name evidence="8" type="ORF">GTC17253_11020</name>
</gene>
<dbReference type="SUPFAM" id="SSF50891">
    <property type="entry name" value="Cyclophilin-like"/>
    <property type="match status" value="1"/>
</dbReference>
<dbReference type="Gene3D" id="2.40.100.10">
    <property type="entry name" value="Cyclophilin-like"/>
    <property type="match status" value="1"/>
</dbReference>
<dbReference type="AlphaFoldDB" id="A0AB33IT45"/>
<dbReference type="InterPro" id="IPR029000">
    <property type="entry name" value="Cyclophilin-like_dom_sf"/>
</dbReference>
<dbReference type="InterPro" id="IPR020892">
    <property type="entry name" value="Cyclophilin-type_PPIase_CS"/>
</dbReference>
<dbReference type="CDD" id="cd00317">
    <property type="entry name" value="cyclophilin"/>
    <property type="match status" value="1"/>
</dbReference>
<evidence type="ECO:0000256" key="1">
    <source>
        <dbReference type="ARBA" id="ARBA00002388"/>
    </source>
</evidence>
<comment type="function">
    <text evidence="1">PPIases accelerate the folding of proteins. It catalyzes the cis-trans isomerization of proline imidic peptide bonds in oligopeptides.</text>
</comment>
<evidence type="ECO:0000256" key="6">
    <source>
        <dbReference type="SAM" id="SignalP"/>
    </source>
</evidence>
<feature type="signal peptide" evidence="6">
    <location>
        <begin position="1"/>
        <end position="19"/>
    </location>
</feature>
<evidence type="ECO:0000313" key="8">
    <source>
        <dbReference type="EMBL" id="BFO71136.1"/>
    </source>
</evidence>
<keyword evidence="5 8" id="KW-0413">Isomerase</keyword>
<protein>
    <recommendedName>
        <fullName evidence="3">peptidylprolyl isomerase</fullName>
        <ecNumber evidence="3">5.2.1.8</ecNumber>
    </recommendedName>
</protein>
<comment type="similarity">
    <text evidence="2">Belongs to the cyclophilin-type PPIase family.</text>
</comment>
<dbReference type="InterPro" id="IPR024936">
    <property type="entry name" value="Cyclophilin-type_PPIase"/>
</dbReference>
<dbReference type="PROSITE" id="PS50072">
    <property type="entry name" value="CSA_PPIASE_2"/>
    <property type="match status" value="1"/>
</dbReference>
<evidence type="ECO:0000256" key="2">
    <source>
        <dbReference type="ARBA" id="ARBA00007365"/>
    </source>
</evidence>
<accession>A0AB33IT45</accession>
<dbReference type="EC" id="5.2.1.8" evidence="3"/>
<name>A0AB33IT45_9BACT</name>
<dbReference type="Pfam" id="PF00160">
    <property type="entry name" value="Pro_isomerase"/>
    <property type="match status" value="1"/>
</dbReference>
<dbReference type="PANTHER" id="PTHR45625">
    <property type="entry name" value="PEPTIDYL-PROLYL CIS-TRANS ISOMERASE-RELATED"/>
    <property type="match status" value="1"/>
</dbReference>
<dbReference type="InterPro" id="IPR044666">
    <property type="entry name" value="Cyclophilin_A-like"/>
</dbReference>
<dbReference type="GO" id="GO:0006457">
    <property type="term" value="P:protein folding"/>
    <property type="evidence" value="ECO:0007669"/>
    <property type="project" value="InterPro"/>
</dbReference>
<feature type="domain" description="PPIase cyclophilin-type" evidence="7">
    <location>
        <begin position="35"/>
        <end position="225"/>
    </location>
</feature>
<organism evidence="8">
    <name type="scientific">Prevotella sp. GTC17253</name>
    <dbReference type="NCBI Taxonomy" id="3236793"/>
    <lineage>
        <taxon>Bacteria</taxon>
        <taxon>Pseudomonadati</taxon>
        <taxon>Bacteroidota</taxon>
        <taxon>Bacteroidia</taxon>
        <taxon>Bacteroidales</taxon>
        <taxon>Prevotellaceae</taxon>
        <taxon>Prevotella</taxon>
    </lineage>
</organism>
<feature type="chain" id="PRO_5044186367" description="peptidylprolyl isomerase" evidence="6">
    <location>
        <begin position="20"/>
        <end position="227"/>
    </location>
</feature>
<sequence length="227" mass="25960">MKQLIYTIALLLFPLSLMAQNDTLRHEVLLETTKGNIRIVLYNETPLHRDNFLKLVREGYYDGNLFHRVINRFMIQTGDSTSRHAEPEAELGLYSPDYTLPAEIHYPQLYHKRGAVAAARESDDVNPERRSSASQFYISYGRRYNDDMMDQVQARIDQATKGTVVIPPTLREAYFNQGGTPHLDGQYTVFGEVVEGLNIVEDIQNTETDKNDRPLQDIAIVRATVVK</sequence>
<evidence type="ECO:0000256" key="3">
    <source>
        <dbReference type="ARBA" id="ARBA00013194"/>
    </source>
</evidence>
<dbReference type="PIRSF" id="PIRSF001467">
    <property type="entry name" value="Peptidylpro_ismrse"/>
    <property type="match status" value="1"/>
</dbReference>
<keyword evidence="4" id="KW-0697">Rotamase</keyword>
<evidence type="ECO:0000259" key="7">
    <source>
        <dbReference type="PROSITE" id="PS50072"/>
    </source>
</evidence>
<evidence type="ECO:0000256" key="5">
    <source>
        <dbReference type="ARBA" id="ARBA00023235"/>
    </source>
</evidence>
<dbReference type="InterPro" id="IPR002130">
    <property type="entry name" value="Cyclophilin-type_PPIase_dom"/>
</dbReference>
<dbReference type="GO" id="GO:0003755">
    <property type="term" value="F:peptidyl-prolyl cis-trans isomerase activity"/>
    <property type="evidence" value="ECO:0007669"/>
    <property type="project" value="UniProtKB-KW"/>
</dbReference>
<evidence type="ECO:0000256" key="4">
    <source>
        <dbReference type="ARBA" id="ARBA00023110"/>
    </source>
</evidence>
<proteinExistence type="inferred from homology"/>
<dbReference type="PANTHER" id="PTHR45625:SF4">
    <property type="entry name" value="PEPTIDYLPROLYL ISOMERASE DOMAIN AND WD REPEAT-CONTAINING PROTEIN 1"/>
    <property type="match status" value="1"/>
</dbReference>